<proteinExistence type="predicted"/>
<dbReference type="RefSeq" id="WP_249244159.1">
    <property type="nucleotide sequence ID" value="NZ_JAKPBZ010000108.1"/>
</dbReference>
<dbReference type="EMBL" id="JAKPBZ010000108">
    <property type="protein sequence ID" value="MCL2892464.1"/>
    <property type="molecule type" value="Genomic_DNA"/>
</dbReference>
<keyword evidence="2" id="KW-1185">Reference proteome</keyword>
<evidence type="ECO:0000313" key="2">
    <source>
        <dbReference type="Proteomes" id="UP001203069"/>
    </source>
</evidence>
<gene>
    <name evidence="1" type="ORF">MFP26_07115</name>
</gene>
<organism evidence="1 2">
    <name type="scientific">Brenneria tiliae</name>
    <dbReference type="NCBI Taxonomy" id="2914984"/>
    <lineage>
        <taxon>Bacteria</taxon>
        <taxon>Pseudomonadati</taxon>
        <taxon>Pseudomonadota</taxon>
        <taxon>Gammaproteobacteria</taxon>
        <taxon>Enterobacterales</taxon>
        <taxon>Pectobacteriaceae</taxon>
        <taxon>Brenneria</taxon>
    </lineage>
</organism>
<accession>A0ABT0MRH1</accession>
<protein>
    <submittedName>
        <fullName evidence="1">Uncharacterized protein</fullName>
    </submittedName>
</protein>
<comment type="caution">
    <text evidence="1">The sequence shown here is derived from an EMBL/GenBank/DDBJ whole genome shotgun (WGS) entry which is preliminary data.</text>
</comment>
<evidence type="ECO:0000313" key="1">
    <source>
        <dbReference type="EMBL" id="MCL2892464.1"/>
    </source>
</evidence>
<dbReference type="Proteomes" id="UP001203069">
    <property type="component" value="Unassembled WGS sequence"/>
</dbReference>
<name>A0ABT0MRH1_9GAMM</name>
<reference evidence="1 2" key="1">
    <citation type="submission" date="2022-02" db="EMBL/GenBank/DDBJ databases">
        <title>Description of Brenneria tiliae sp. nov. isolated from symptomatic Tilia x moltkei and Tilia x europaea trees in the UK.</title>
        <authorList>
            <person name="Kile H."/>
        </authorList>
    </citation>
    <scope>NUCLEOTIDE SEQUENCE [LARGE SCALE GENOMIC DNA]</scope>
    <source>
        <strain evidence="1 2">MC1SB4.1</strain>
    </source>
</reference>
<sequence>MSEYGFQCFDSNGSLLWDHSAMFTRILGKIDLPFMNLGSTSHSEILILPQSGTVNNLDLTEGTPFGFIVPHIDPEFPMWNGAAGTGTYTAMCDFPSPTVSFTNDSMTWQFGMVAGYYPDDIPQGAIVGFCELYYGVYTG</sequence>